<comment type="catalytic activity">
    <reaction evidence="6 7">
        <text>Release of N-terminal amino acids, preferentially methionine, from peptides and arylamides.</text>
        <dbReference type="EC" id="3.4.11.18"/>
    </reaction>
</comment>
<keyword evidence="3 6" id="KW-0645">Protease</keyword>
<dbReference type="PANTHER" id="PTHR43330">
    <property type="entry name" value="METHIONINE AMINOPEPTIDASE"/>
    <property type="match status" value="1"/>
</dbReference>
<dbReference type="NCBIfam" id="TIGR00500">
    <property type="entry name" value="met_pdase_I"/>
    <property type="match status" value="1"/>
</dbReference>
<evidence type="ECO:0000259" key="8">
    <source>
        <dbReference type="Pfam" id="PF00557"/>
    </source>
</evidence>
<comment type="function">
    <text evidence="1 6">Removes the N-terminal methionine from nascent proteins. The N-terminal methionine is often cleaved when the second residue in the primary sequence is small and uncharged (Met-Ala-, Cys, Gly, Pro, Ser, Thr, or Val). Requires deformylation of the N(alpha)-formylated initiator methionine before it can be hydrolyzed.</text>
</comment>
<comment type="subunit">
    <text evidence="6">Monomer.</text>
</comment>
<dbReference type="Gene3D" id="3.90.230.10">
    <property type="entry name" value="Creatinase/methionine aminopeptidase superfamily"/>
    <property type="match status" value="1"/>
</dbReference>
<evidence type="ECO:0000256" key="1">
    <source>
        <dbReference type="ARBA" id="ARBA00002521"/>
    </source>
</evidence>
<dbReference type="EMBL" id="DSZU01000029">
    <property type="protein sequence ID" value="HGV54851.1"/>
    <property type="molecule type" value="Genomic_DNA"/>
</dbReference>
<feature type="binding site" evidence="6">
    <location>
        <position position="207"/>
    </location>
    <ligand>
        <name>a divalent metal cation</name>
        <dbReference type="ChEBI" id="CHEBI:60240"/>
        <label>2</label>
        <note>catalytic</note>
    </ligand>
</feature>
<dbReference type="GO" id="GO:0070006">
    <property type="term" value="F:metalloaminopeptidase activity"/>
    <property type="evidence" value="ECO:0007669"/>
    <property type="project" value="UniProtKB-UniRule"/>
</dbReference>
<comment type="similarity">
    <text evidence="6">Belongs to the peptidase M24A family. Methionine aminopeptidase type 1 subfamily.</text>
</comment>
<evidence type="ECO:0000256" key="4">
    <source>
        <dbReference type="ARBA" id="ARBA00022723"/>
    </source>
</evidence>
<feature type="binding site" evidence="6">
    <location>
        <position position="238"/>
    </location>
    <ligand>
        <name>a divalent metal cation</name>
        <dbReference type="ChEBI" id="CHEBI:60240"/>
        <label>2</label>
        <note>catalytic</note>
    </ligand>
</feature>
<feature type="domain" description="Peptidase M24" evidence="8">
    <location>
        <begin position="16"/>
        <end position="244"/>
    </location>
</feature>
<feature type="binding site" evidence="6">
    <location>
        <position position="82"/>
    </location>
    <ligand>
        <name>substrate</name>
    </ligand>
</feature>
<feature type="binding site" evidence="6">
    <location>
        <position position="238"/>
    </location>
    <ligand>
        <name>a divalent metal cation</name>
        <dbReference type="ChEBI" id="CHEBI:60240"/>
        <label>1</label>
    </ligand>
</feature>
<keyword evidence="2 6" id="KW-0031">Aminopeptidase</keyword>
<comment type="cofactor">
    <cofactor evidence="6">
        <name>Co(2+)</name>
        <dbReference type="ChEBI" id="CHEBI:48828"/>
    </cofactor>
    <cofactor evidence="6">
        <name>Zn(2+)</name>
        <dbReference type="ChEBI" id="CHEBI:29105"/>
    </cofactor>
    <cofactor evidence="6">
        <name>Mn(2+)</name>
        <dbReference type="ChEBI" id="CHEBI:29035"/>
    </cofactor>
    <cofactor evidence="6">
        <name>Fe(2+)</name>
        <dbReference type="ChEBI" id="CHEBI:29033"/>
    </cofactor>
    <text evidence="6">Binds 2 divalent metal cations per subunit. Has a high-affinity and a low affinity metal-binding site. The true nature of the physiological cofactor is under debate. The enzyme is active with cobalt, zinc, manganese or divalent iron ions. Most likely, methionine aminopeptidases function as mononuclear Fe(2+)-metalloproteases under physiological conditions, and the catalytically relevant metal-binding site has been assigned to the histidine-containing high-affinity site.</text>
</comment>
<feature type="binding site" evidence="6">
    <location>
        <position position="181"/>
    </location>
    <ligand>
        <name>substrate</name>
    </ligand>
</feature>
<dbReference type="SUPFAM" id="SSF55920">
    <property type="entry name" value="Creatinase/aminopeptidase"/>
    <property type="match status" value="1"/>
</dbReference>
<dbReference type="GO" id="GO:0004239">
    <property type="term" value="F:initiator methionyl aminopeptidase activity"/>
    <property type="evidence" value="ECO:0007669"/>
    <property type="project" value="UniProtKB-UniRule"/>
</dbReference>
<dbReference type="PROSITE" id="PS00680">
    <property type="entry name" value="MAP_1"/>
    <property type="match status" value="1"/>
</dbReference>
<dbReference type="PRINTS" id="PR00599">
    <property type="entry name" value="MAPEPTIDASE"/>
</dbReference>
<feature type="binding site" evidence="6">
    <location>
        <position position="100"/>
    </location>
    <ligand>
        <name>a divalent metal cation</name>
        <dbReference type="ChEBI" id="CHEBI:60240"/>
        <label>1</label>
    </ligand>
</feature>
<dbReference type="HAMAP" id="MF_01974">
    <property type="entry name" value="MetAP_1"/>
    <property type="match status" value="1"/>
</dbReference>
<evidence type="ECO:0000256" key="2">
    <source>
        <dbReference type="ARBA" id="ARBA00022438"/>
    </source>
</evidence>
<feature type="binding site" evidence="6">
    <location>
        <position position="111"/>
    </location>
    <ligand>
        <name>a divalent metal cation</name>
        <dbReference type="ChEBI" id="CHEBI:60240"/>
        <label>2</label>
        <note>catalytic</note>
    </ligand>
</feature>
<dbReference type="Pfam" id="PF00557">
    <property type="entry name" value="Peptidase_M24"/>
    <property type="match status" value="1"/>
</dbReference>
<organism evidence="9">
    <name type="scientific">Caldimicrobium thiodismutans</name>
    <dbReference type="NCBI Taxonomy" id="1653476"/>
    <lineage>
        <taxon>Bacteria</taxon>
        <taxon>Pseudomonadati</taxon>
        <taxon>Thermodesulfobacteriota</taxon>
        <taxon>Thermodesulfobacteria</taxon>
        <taxon>Thermodesulfobacteriales</taxon>
        <taxon>Thermodesulfobacteriaceae</taxon>
        <taxon>Caldimicrobium</taxon>
    </lineage>
</organism>
<keyword evidence="4 6" id="KW-0479">Metal-binding</keyword>
<dbReference type="GO" id="GO:0006508">
    <property type="term" value="P:proteolysis"/>
    <property type="evidence" value="ECO:0007669"/>
    <property type="project" value="UniProtKB-KW"/>
</dbReference>
<dbReference type="EC" id="3.4.11.18" evidence="6 7"/>
<protein>
    <recommendedName>
        <fullName evidence="6 7">Methionine aminopeptidase</fullName>
        <shortName evidence="6">MAP</shortName>
        <shortName evidence="6">MetAP</shortName>
        <ecNumber evidence="6 7">3.4.11.18</ecNumber>
    </recommendedName>
    <alternativeName>
        <fullName evidence="6">Peptidase M</fullName>
    </alternativeName>
</protein>
<dbReference type="InterPro" id="IPR036005">
    <property type="entry name" value="Creatinase/aminopeptidase-like"/>
</dbReference>
<dbReference type="GO" id="GO:0046872">
    <property type="term" value="F:metal ion binding"/>
    <property type="evidence" value="ECO:0007669"/>
    <property type="project" value="UniProtKB-UniRule"/>
</dbReference>
<gene>
    <name evidence="6 9" type="primary">map</name>
    <name evidence="9" type="ORF">ENT73_02010</name>
</gene>
<reference evidence="9" key="1">
    <citation type="journal article" date="2020" name="mSystems">
        <title>Genome- and Community-Level Interaction Insights into Carbon Utilization and Element Cycling Functions of Hydrothermarchaeota in Hydrothermal Sediment.</title>
        <authorList>
            <person name="Zhou Z."/>
            <person name="Liu Y."/>
            <person name="Xu W."/>
            <person name="Pan J."/>
            <person name="Luo Z.H."/>
            <person name="Li M."/>
        </authorList>
    </citation>
    <scope>NUCLEOTIDE SEQUENCE [LARGE SCALE GENOMIC DNA]</scope>
    <source>
        <strain evidence="9">SpSt-605</strain>
    </source>
</reference>
<sequence length="254" mass="27828">MGVKGHPILKNQKEIELLRKANAIVMEILYTLKDRVKPGVSTYEFEELALELCHKKGVKPAFKGYRGYPFALCVSVNEEIVHGMPKKEKILKEGDIVSFDFGVIYEGYVGDAALSVGVGKISEEAEKLLRVTEEALYLAIEKVRIGNRIGDVSYAIQKKVEEEGFNVIRDFVGHGIGRALHEPPEVPNYGKPGRGPKIDLGMVLAIEPMVSAGSYEVKILEDGWTAVTKDGSLAAHFEHSVAVTPAGPIILSKI</sequence>
<feature type="binding site" evidence="6">
    <location>
        <position position="174"/>
    </location>
    <ligand>
        <name>a divalent metal cation</name>
        <dbReference type="ChEBI" id="CHEBI:60240"/>
        <label>2</label>
        <note>catalytic</note>
    </ligand>
</feature>
<evidence type="ECO:0000256" key="6">
    <source>
        <dbReference type="HAMAP-Rule" id="MF_01974"/>
    </source>
</evidence>
<comment type="caution">
    <text evidence="9">The sequence shown here is derived from an EMBL/GenBank/DDBJ whole genome shotgun (WGS) entry which is preliminary data.</text>
</comment>
<evidence type="ECO:0000256" key="7">
    <source>
        <dbReference type="RuleBase" id="RU003653"/>
    </source>
</evidence>
<name>A0A832GMP8_9BACT</name>
<dbReference type="InterPro" id="IPR001714">
    <property type="entry name" value="Pept_M24_MAP"/>
</dbReference>
<evidence type="ECO:0000313" key="9">
    <source>
        <dbReference type="EMBL" id="HGV54851.1"/>
    </source>
</evidence>
<dbReference type="InterPro" id="IPR000994">
    <property type="entry name" value="Pept_M24"/>
</dbReference>
<accession>A0A832GMP8</accession>
<feature type="binding site" evidence="6">
    <location>
        <position position="111"/>
    </location>
    <ligand>
        <name>a divalent metal cation</name>
        <dbReference type="ChEBI" id="CHEBI:60240"/>
        <label>1</label>
    </ligand>
</feature>
<dbReference type="GO" id="GO:0005829">
    <property type="term" value="C:cytosol"/>
    <property type="evidence" value="ECO:0007669"/>
    <property type="project" value="TreeGrafter"/>
</dbReference>
<evidence type="ECO:0000256" key="3">
    <source>
        <dbReference type="ARBA" id="ARBA00022670"/>
    </source>
</evidence>
<dbReference type="AlphaFoldDB" id="A0A832GMP8"/>
<dbReference type="PANTHER" id="PTHR43330:SF27">
    <property type="entry name" value="METHIONINE AMINOPEPTIDASE"/>
    <property type="match status" value="1"/>
</dbReference>
<dbReference type="CDD" id="cd01086">
    <property type="entry name" value="MetAP1"/>
    <property type="match status" value="1"/>
</dbReference>
<keyword evidence="5 6" id="KW-0378">Hydrolase</keyword>
<dbReference type="InterPro" id="IPR002467">
    <property type="entry name" value="Pept_M24A_MAP1"/>
</dbReference>
<evidence type="ECO:0000256" key="5">
    <source>
        <dbReference type="ARBA" id="ARBA00022801"/>
    </source>
</evidence>
<proteinExistence type="inferred from homology"/>